<organism evidence="2">
    <name type="scientific">Schistocephalus solidus</name>
    <name type="common">Tapeworm</name>
    <dbReference type="NCBI Taxonomy" id="70667"/>
    <lineage>
        <taxon>Eukaryota</taxon>
        <taxon>Metazoa</taxon>
        <taxon>Spiralia</taxon>
        <taxon>Lophotrochozoa</taxon>
        <taxon>Platyhelminthes</taxon>
        <taxon>Cestoda</taxon>
        <taxon>Eucestoda</taxon>
        <taxon>Diphyllobothriidea</taxon>
        <taxon>Diphyllobothriidae</taxon>
        <taxon>Schistocephalus</taxon>
    </lineage>
</organism>
<name>A0A183SAA3_SCHSO</name>
<dbReference type="AlphaFoldDB" id="A0A183SAA3"/>
<dbReference type="WBParaSite" id="SSLN_0000120001-mRNA-1">
    <property type="protein sequence ID" value="SSLN_0000120001-mRNA-1"/>
    <property type="gene ID" value="SSLN_0000120001"/>
</dbReference>
<evidence type="ECO:0000313" key="2">
    <source>
        <dbReference type="WBParaSite" id="SSLN_0000120001-mRNA-1"/>
    </source>
</evidence>
<feature type="signal peptide" evidence="1">
    <location>
        <begin position="1"/>
        <end position="17"/>
    </location>
</feature>
<reference evidence="2" key="1">
    <citation type="submission" date="2016-06" db="UniProtKB">
        <authorList>
            <consortium name="WormBaseParasite"/>
        </authorList>
    </citation>
    <scope>IDENTIFICATION</scope>
</reference>
<accession>A0A183SAA3</accession>
<proteinExistence type="predicted"/>
<evidence type="ECO:0000256" key="1">
    <source>
        <dbReference type="SAM" id="SignalP"/>
    </source>
</evidence>
<feature type="chain" id="PRO_5008153591" evidence="1">
    <location>
        <begin position="18"/>
        <end position="272"/>
    </location>
</feature>
<protein>
    <submittedName>
        <fullName evidence="2">E3 ubiquitin-protein ligase</fullName>
    </submittedName>
</protein>
<sequence>LLATSRLLSLLIEKAAAAEEEDEQEDEETLRVPEGACLPVSVACPSSLSRSTVENTLVFPTWASRLRPWSMNQSKEWGNYYQLLGHMILQTNFDQYRSPEPTSAASATGSASSPPRLSLFPQPQTARWLGLPPLSSSVSHRSFGGLIYPPPPSASASSSASIGTSILPTPPNLRFVGLYLLIEAVIRVYIENPTVPHPPQFCTSPEAGVLHYHSGTLQSRLQRVASVNLILEEGRSLRTMMTDVLTHLSRSWWQPSAAALSMVGDDAVSPPT</sequence>
<keyword evidence="1" id="KW-0732">Signal</keyword>